<accession>A0AAE1HM26</accession>
<dbReference type="AlphaFoldDB" id="A0AAE1HM26"/>
<evidence type="ECO:0000256" key="1">
    <source>
        <dbReference type="SAM" id="MobiDB-lite"/>
    </source>
</evidence>
<dbReference type="EMBL" id="JAHWGI010001149">
    <property type="protein sequence ID" value="KAK3923714.1"/>
    <property type="molecule type" value="Genomic_DNA"/>
</dbReference>
<gene>
    <name evidence="2" type="ORF">KUF71_002123</name>
</gene>
<protein>
    <submittedName>
        <fullName evidence="2">Mitochondrial group I intron splicing factor CCM1</fullName>
    </submittedName>
</protein>
<feature type="region of interest" description="Disordered" evidence="1">
    <location>
        <begin position="27"/>
        <end position="76"/>
    </location>
</feature>
<reference evidence="2" key="2">
    <citation type="journal article" date="2023" name="BMC Genomics">
        <title>Pest status, molecular evolution, and epigenetic factors derived from the genome assembly of Frankliniella fusca, a thysanopteran phytovirus vector.</title>
        <authorList>
            <person name="Catto M.A."/>
            <person name="Labadie P.E."/>
            <person name="Jacobson A.L."/>
            <person name="Kennedy G.G."/>
            <person name="Srinivasan R."/>
            <person name="Hunt B.G."/>
        </authorList>
    </citation>
    <scope>NUCLEOTIDE SEQUENCE</scope>
    <source>
        <strain evidence="2">PL_HMW_Pooled</strain>
    </source>
</reference>
<comment type="caution">
    <text evidence="2">The sequence shown here is derived from an EMBL/GenBank/DDBJ whole genome shotgun (WGS) entry which is preliminary data.</text>
</comment>
<evidence type="ECO:0000313" key="3">
    <source>
        <dbReference type="Proteomes" id="UP001219518"/>
    </source>
</evidence>
<evidence type="ECO:0000313" key="2">
    <source>
        <dbReference type="EMBL" id="KAK3923714.1"/>
    </source>
</evidence>
<feature type="compositionally biased region" description="Low complexity" evidence="1">
    <location>
        <begin position="59"/>
        <end position="73"/>
    </location>
</feature>
<organism evidence="2 3">
    <name type="scientific">Frankliniella fusca</name>
    <dbReference type="NCBI Taxonomy" id="407009"/>
    <lineage>
        <taxon>Eukaryota</taxon>
        <taxon>Metazoa</taxon>
        <taxon>Ecdysozoa</taxon>
        <taxon>Arthropoda</taxon>
        <taxon>Hexapoda</taxon>
        <taxon>Insecta</taxon>
        <taxon>Pterygota</taxon>
        <taxon>Neoptera</taxon>
        <taxon>Paraneoptera</taxon>
        <taxon>Thysanoptera</taxon>
        <taxon>Terebrantia</taxon>
        <taxon>Thripoidea</taxon>
        <taxon>Thripidae</taxon>
        <taxon>Frankliniella</taxon>
    </lineage>
</organism>
<name>A0AAE1HM26_9NEOP</name>
<sequence>MASKRKSPPTKLRELVDLVPLCEAGGLIDQEVDVDQHDVPRKRKRSADEESPLPSPGLNNNNNNNSIHNNNINTKRSMDHVLKRLTFKMMRDETVADDHHISAG</sequence>
<reference evidence="2" key="1">
    <citation type="submission" date="2021-07" db="EMBL/GenBank/DDBJ databases">
        <authorList>
            <person name="Catto M.A."/>
            <person name="Jacobson A."/>
            <person name="Kennedy G."/>
            <person name="Labadie P."/>
            <person name="Hunt B.G."/>
            <person name="Srinivasan R."/>
        </authorList>
    </citation>
    <scope>NUCLEOTIDE SEQUENCE</scope>
    <source>
        <strain evidence="2">PL_HMW_Pooled</strain>
        <tissue evidence="2">Head</tissue>
    </source>
</reference>
<proteinExistence type="predicted"/>
<keyword evidence="3" id="KW-1185">Reference proteome</keyword>
<dbReference type="Proteomes" id="UP001219518">
    <property type="component" value="Unassembled WGS sequence"/>
</dbReference>